<dbReference type="GO" id="GO:0006047">
    <property type="term" value="P:UDP-N-acetylglucosamine metabolic process"/>
    <property type="evidence" value="ECO:0007669"/>
    <property type="project" value="TreeGrafter"/>
</dbReference>
<dbReference type="PROSITE" id="PS51464">
    <property type="entry name" value="SIS"/>
    <property type="match status" value="2"/>
</dbReference>
<feature type="domain" description="SIS" evidence="8">
    <location>
        <begin position="435"/>
        <end position="571"/>
    </location>
</feature>
<reference evidence="9" key="1">
    <citation type="journal article" date="2020" name="Nature">
        <title>Giant virus diversity and host interactions through global metagenomics.</title>
        <authorList>
            <person name="Schulz F."/>
            <person name="Roux S."/>
            <person name="Paez-Espino D."/>
            <person name="Jungbluth S."/>
            <person name="Walsh D.A."/>
            <person name="Denef V.J."/>
            <person name="McMahon K.D."/>
            <person name="Konstantinidis K.T."/>
            <person name="Eloe-Fadrosh E.A."/>
            <person name="Kyrpides N.C."/>
            <person name="Woyke T."/>
        </authorList>
    </citation>
    <scope>NUCLEOTIDE SEQUENCE</scope>
    <source>
        <strain evidence="9">GVMAG-M-3300018080-19</strain>
    </source>
</reference>
<keyword evidence="4" id="KW-0808">Transferase</keyword>
<evidence type="ECO:0000256" key="3">
    <source>
        <dbReference type="ARBA" id="ARBA00022576"/>
    </source>
</evidence>
<dbReference type="PROSITE" id="PS51278">
    <property type="entry name" value="GATASE_TYPE_2"/>
    <property type="match status" value="1"/>
</dbReference>
<dbReference type="CDD" id="cd05008">
    <property type="entry name" value="SIS_GlmS_GlmD_1"/>
    <property type="match status" value="1"/>
</dbReference>
<dbReference type="EMBL" id="MN739209">
    <property type="protein sequence ID" value="QHS93739.1"/>
    <property type="molecule type" value="Genomic_DNA"/>
</dbReference>
<sequence>MCGITVMLSRKPLKGQVMKDSLRCMENRGYDSLGFMAYSAGQVHSQKSTFLQDCLGRIPDEATVFMGHTRWATHGAAKACNAHPHQNIRGNVYAVHNGIIQNYKDLRRSDIKYSSSTDSEVLVKCLEQGTAHELKDILAVCQGSWALVLVNLDRPNQIVLARHQSPLVLGYTDDAVYVCSEISACPEDVKHFTAVPEGAILEIELHSHGKFMVKDDEAIMPLAQYHVDGQFTATLSSPDTLRVPYLHWTEQEICAQTYYPRESGLVRLCANSFILGQLRQASHIYLVGCGSSLFACKFAAQRWRQQAQGRMTIQTWDASEFHVSTDFVGAHKVLILVSQSGETHDCVQILNHLPAETLTIAVVNVEHSMLAREATLCVGLEAGKEHGVAATKSFTSQVYTLVSMGDLIYLEQYINHPFPTNDTILDLRRQVKSRILELCLGQNDIYILGSNFNCSIVGEGALKIQELAYIHAHAFHGGALKHGPFALLRPGTPVFVHAWERDVRALSTIQELQAREAQVIVITNDPNTDFGVVRVYVPSESPWLSSLWSVIVYQWLAYLLAVHYGHNPDRPRHLAKTVTVE</sequence>
<evidence type="ECO:0000256" key="2">
    <source>
        <dbReference type="ARBA" id="ARBA00012916"/>
    </source>
</evidence>
<organism evidence="9">
    <name type="scientific">viral metagenome</name>
    <dbReference type="NCBI Taxonomy" id="1070528"/>
    <lineage>
        <taxon>unclassified sequences</taxon>
        <taxon>metagenomes</taxon>
        <taxon>organismal metagenomes</taxon>
    </lineage>
</organism>
<comment type="catalytic activity">
    <reaction evidence="1">
        <text>D-fructose 6-phosphate + L-glutamine = D-glucosamine 6-phosphate + L-glutamate</text>
        <dbReference type="Rhea" id="RHEA:13237"/>
        <dbReference type="ChEBI" id="CHEBI:29985"/>
        <dbReference type="ChEBI" id="CHEBI:58359"/>
        <dbReference type="ChEBI" id="CHEBI:58725"/>
        <dbReference type="ChEBI" id="CHEBI:61527"/>
        <dbReference type="EC" id="2.6.1.16"/>
    </reaction>
</comment>
<evidence type="ECO:0000256" key="4">
    <source>
        <dbReference type="ARBA" id="ARBA00022679"/>
    </source>
</evidence>
<name>A0A6C0BQ50_9ZZZZ</name>
<dbReference type="CDD" id="cd05009">
    <property type="entry name" value="SIS_GlmS_GlmD_2"/>
    <property type="match status" value="1"/>
</dbReference>
<feature type="domain" description="SIS" evidence="8">
    <location>
        <begin position="274"/>
        <end position="418"/>
    </location>
</feature>
<keyword evidence="5" id="KW-0677">Repeat</keyword>
<accession>A0A6C0BQ50</accession>
<dbReference type="GO" id="GO:0004360">
    <property type="term" value="F:glutamine-fructose-6-phosphate transaminase (isomerizing) activity"/>
    <property type="evidence" value="ECO:0007669"/>
    <property type="project" value="UniProtKB-EC"/>
</dbReference>
<dbReference type="SUPFAM" id="SSF53697">
    <property type="entry name" value="SIS domain"/>
    <property type="match status" value="1"/>
</dbReference>
<evidence type="ECO:0000259" key="7">
    <source>
        <dbReference type="PROSITE" id="PS51278"/>
    </source>
</evidence>
<dbReference type="GO" id="GO:0006487">
    <property type="term" value="P:protein N-linked glycosylation"/>
    <property type="evidence" value="ECO:0007669"/>
    <property type="project" value="TreeGrafter"/>
</dbReference>
<dbReference type="InterPro" id="IPR029055">
    <property type="entry name" value="Ntn_hydrolases_N"/>
</dbReference>
<dbReference type="NCBIfam" id="NF001484">
    <property type="entry name" value="PRK00331.1"/>
    <property type="match status" value="1"/>
</dbReference>
<evidence type="ECO:0000256" key="1">
    <source>
        <dbReference type="ARBA" id="ARBA00001031"/>
    </source>
</evidence>
<dbReference type="GO" id="GO:0006002">
    <property type="term" value="P:fructose 6-phosphate metabolic process"/>
    <property type="evidence" value="ECO:0007669"/>
    <property type="project" value="TreeGrafter"/>
</dbReference>
<dbReference type="InterPro" id="IPR017932">
    <property type="entry name" value="GATase_2_dom"/>
</dbReference>
<dbReference type="PANTHER" id="PTHR10937">
    <property type="entry name" value="GLUCOSAMINE--FRUCTOSE-6-PHOSPHATE AMINOTRANSFERASE, ISOMERIZING"/>
    <property type="match status" value="1"/>
</dbReference>
<dbReference type="EC" id="2.6.1.16" evidence="2"/>
<dbReference type="Pfam" id="PF01380">
    <property type="entry name" value="SIS"/>
    <property type="match status" value="2"/>
</dbReference>
<dbReference type="Gene3D" id="3.40.50.10490">
    <property type="entry name" value="Glucose-6-phosphate isomerase like protein, domain 1"/>
    <property type="match status" value="2"/>
</dbReference>
<dbReference type="AlphaFoldDB" id="A0A6C0BQ50"/>
<feature type="domain" description="Glutamine amidotransferase type-2" evidence="7">
    <location>
        <begin position="2"/>
        <end position="206"/>
    </location>
</feature>
<dbReference type="InterPro" id="IPR001347">
    <property type="entry name" value="SIS_dom"/>
</dbReference>
<dbReference type="InterPro" id="IPR035466">
    <property type="entry name" value="GlmS/AgaS_SIS"/>
</dbReference>
<dbReference type="InterPro" id="IPR035490">
    <property type="entry name" value="GlmS/FrlB_SIS"/>
</dbReference>
<evidence type="ECO:0000313" key="9">
    <source>
        <dbReference type="EMBL" id="QHS93739.1"/>
    </source>
</evidence>
<dbReference type="GO" id="GO:0097367">
    <property type="term" value="F:carbohydrate derivative binding"/>
    <property type="evidence" value="ECO:0007669"/>
    <property type="project" value="InterPro"/>
</dbReference>
<keyword evidence="6" id="KW-0315">Glutamine amidotransferase</keyword>
<evidence type="ECO:0000256" key="6">
    <source>
        <dbReference type="ARBA" id="ARBA00022962"/>
    </source>
</evidence>
<proteinExistence type="predicted"/>
<protein>
    <recommendedName>
        <fullName evidence="2">glutamine--fructose-6-phosphate transaminase (isomerizing)</fullName>
        <ecNumber evidence="2">2.6.1.16</ecNumber>
    </recommendedName>
</protein>
<dbReference type="Pfam" id="PF13522">
    <property type="entry name" value="GATase_6"/>
    <property type="match status" value="1"/>
</dbReference>
<evidence type="ECO:0000259" key="8">
    <source>
        <dbReference type="PROSITE" id="PS51464"/>
    </source>
</evidence>
<dbReference type="Gene3D" id="3.60.20.10">
    <property type="entry name" value="Glutamine Phosphoribosylpyrophosphate, subunit 1, domain 1"/>
    <property type="match status" value="1"/>
</dbReference>
<dbReference type="SUPFAM" id="SSF56235">
    <property type="entry name" value="N-terminal nucleophile aminohydrolases (Ntn hydrolases)"/>
    <property type="match status" value="1"/>
</dbReference>
<keyword evidence="3" id="KW-0032">Aminotransferase</keyword>
<evidence type="ECO:0000256" key="5">
    <source>
        <dbReference type="ARBA" id="ARBA00022737"/>
    </source>
</evidence>
<dbReference type="PANTHER" id="PTHR10937:SF0">
    <property type="entry name" value="GLUTAMINE--FRUCTOSE-6-PHOSPHATE TRANSAMINASE (ISOMERIZING)"/>
    <property type="match status" value="1"/>
</dbReference>
<dbReference type="InterPro" id="IPR046348">
    <property type="entry name" value="SIS_dom_sf"/>
</dbReference>